<evidence type="ECO:0000313" key="11">
    <source>
        <dbReference type="EMBL" id="MCL7036429.1"/>
    </source>
</evidence>
<evidence type="ECO:0000256" key="7">
    <source>
        <dbReference type="ARBA" id="ARBA00022989"/>
    </source>
</evidence>
<dbReference type="InterPro" id="IPR038665">
    <property type="entry name" value="Voltage-dep_anion_channel_sf"/>
</dbReference>
<keyword evidence="6 10" id="KW-0812">Transmembrane</keyword>
<comment type="subcellular location">
    <subcellularLocation>
        <location evidence="2">Cell membrane</location>
    </subcellularLocation>
    <subcellularLocation>
        <location evidence="1">Endomembrane system</location>
        <topology evidence="1">Multi-pass membrane protein</topology>
    </subcellularLocation>
</comment>
<dbReference type="InterPro" id="IPR030183">
    <property type="entry name" value="SLAC/SLAH"/>
</dbReference>
<evidence type="ECO:0000256" key="9">
    <source>
        <dbReference type="ARBA" id="ARBA00023136"/>
    </source>
</evidence>
<reference evidence="11" key="1">
    <citation type="submission" date="2022-03" db="EMBL/GenBank/DDBJ databases">
        <title>A functionally conserved STORR gene fusion in Papaver species that diverged 16.8 million years ago.</title>
        <authorList>
            <person name="Catania T."/>
        </authorList>
    </citation>
    <scope>NUCLEOTIDE SEQUENCE</scope>
    <source>
        <strain evidence="11">S-191538</strain>
    </source>
</reference>
<dbReference type="InterPro" id="IPR004695">
    <property type="entry name" value="SLAC1/Mae1/Ssu1/TehA"/>
</dbReference>
<dbReference type="GO" id="GO:0006873">
    <property type="term" value="P:intracellular monoatomic ion homeostasis"/>
    <property type="evidence" value="ECO:0007669"/>
    <property type="project" value="InterPro"/>
</dbReference>
<evidence type="ECO:0000256" key="1">
    <source>
        <dbReference type="ARBA" id="ARBA00004127"/>
    </source>
</evidence>
<feature type="transmembrane region" description="Helical" evidence="10">
    <location>
        <begin position="246"/>
        <end position="268"/>
    </location>
</feature>
<feature type="transmembrane region" description="Helical" evidence="10">
    <location>
        <begin position="445"/>
        <end position="464"/>
    </location>
</feature>
<dbReference type="GO" id="GO:0012505">
    <property type="term" value="C:endomembrane system"/>
    <property type="evidence" value="ECO:0007669"/>
    <property type="project" value="UniProtKB-SubCell"/>
</dbReference>
<feature type="transmembrane region" description="Helical" evidence="10">
    <location>
        <begin position="534"/>
        <end position="557"/>
    </location>
</feature>
<feature type="transmembrane region" description="Helical" evidence="10">
    <location>
        <begin position="476"/>
        <end position="495"/>
    </location>
</feature>
<feature type="transmembrane region" description="Helical" evidence="10">
    <location>
        <begin position="392"/>
        <end position="409"/>
    </location>
</feature>
<proteinExistence type="inferred from homology"/>
<dbReference type="Proteomes" id="UP001177140">
    <property type="component" value="Unassembled WGS sequence"/>
</dbReference>
<feature type="transmembrane region" description="Helical" evidence="10">
    <location>
        <begin position="415"/>
        <end position="433"/>
    </location>
</feature>
<evidence type="ECO:0000256" key="5">
    <source>
        <dbReference type="ARBA" id="ARBA00022475"/>
    </source>
</evidence>
<evidence type="ECO:0000256" key="2">
    <source>
        <dbReference type="ARBA" id="ARBA00004236"/>
    </source>
</evidence>
<feature type="transmembrane region" description="Helical" evidence="10">
    <location>
        <begin position="502"/>
        <end position="522"/>
    </location>
</feature>
<dbReference type="Pfam" id="PF03595">
    <property type="entry name" value="SLAC1"/>
    <property type="match status" value="1"/>
</dbReference>
<dbReference type="Gene3D" id="1.50.10.150">
    <property type="entry name" value="Voltage-dependent anion channel"/>
    <property type="match status" value="1"/>
</dbReference>
<comment type="caution">
    <text evidence="11">The sequence shown here is derived from an EMBL/GenBank/DDBJ whole genome shotgun (WGS) entry which is preliminary data.</text>
</comment>
<evidence type="ECO:0000313" key="12">
    <source>
        <dbReference type="Proteomes" id="UP001177140"/>
    </source>
</evidence>
<keyword evidence="7 10" id="KW-1133">Transmembrane helix</keyword>
<dbReference type="AlphaFoldDB" id="A0AA41SBL2"/>
<evidence type="ECO:0000256" key="8">
    <source>
        <dbReference type="ARBA" id="ARBA00023065"/>
    </source>
</evidence>
<dbReference type="PANTHER" id="PTHR31269">
    <property type="entry name" value="S-TYPE ANION CHANNEL SLAH3"/>
    <property type="match status" value="1"/>
</dbReference>
<dbReference type="GO" id="GO:0008308">
    <property type="term" value="F:voltage-gated monoatomic anion channel activity"/>
    <property type="evidence" value="ECO:0007669"/>
    <property type="project" value="InterPro"/>
</dbReference>
<dbReference type="CDD" id="cd09323">
    <property type="entry name" value="TDT_SLAC1_like"/>
    <property type="match status" value="1"/>
</dbReference>
<comment type="similarity">
    <text evidence="3">Belongs to the SLAC1 S-type anion channel family.</text>
</comment>
<feature type="transmembrane region" description="Helical" evidence="10">
    <location>
        <begin position="328"/>
        <end position="348"/>
    </location>
</feature>
<keyword evidence="9 10" id="KW-0472">Membrane</keyword>
<protein>
    <submittedName>
        <fullName evidence="11">Uncharacterized protein</fullName>
    </submittedName>
</protein>
<evidence type="ECO:0000256" key="6">
    <source>
        <dbReference type="ARBA" id="ARBA00022692"/>
    </source>
</evidence>
<feature type="transmembrane region" description="Helical" evidence="10">
    <location>
        <begin position="288"/>
        <end position="307"/>
    </location>
</feature>
<dbReference type="GO" id="GO:0005886">
    <property type="term" value="C:plasma membrane"/>
    <property type="evidence" value="ECO:0007669"/>
    <property type="project" value="UniProtKB-SubCell"/>
</dbReference>
<keyword evidence="5" id="KW-1003">Cell membrane</keyword>
<keyword evidence="4" id="KW-0813">Transport</keyword>
<accession>A0AA41SBL2</accession>
<name>A0AA41SBL2_PAPNU</name>
<dbReference type="PANTHER" id="PTHR31269:SF2">
    <property type="entry name" value="S-TYPE ANION CHANNEL SLAH3"/>
    <property type="match status" value="1"/>
</dbReference>
<feature type="transmembrane region" description="Helical" evidence="10">
    <location>
        <begin position="354"/>
        <end position="371"/>
    </location>
</feature>
<evidence type="ECO:0000256" key="4">
    <source>
        <dbReference type="ARBA" id="ARBA00022448"/>
    </source>
</evidence>
<organism evidence="11 12">
    <name type="scientific">Papaver nudicaule</name>
    <name type="common">Iceland poppy</name>
    <dbReference type="NCBI Taxonomy" id="74823"/>
    <lineage>
        <taxon>Eukaryota</taxon>
        <taxon>Viridiplantae</taxon>
        <taxon>Streptophyta</taxon>
        <taxon>Embryophyta</taxon>
        <taxon>Tracheophyta</taxon>
        <taxon>Spermatophyta</taxon>
        <taxon>Magnoliopsida</taxon>
        <taxon>Ranunculales</taxon>
        <taxon>Papaveraceae</taxon>
        <taxon>Papaveroideae</taxon>
        <taxon>Papaver</taxon>
    </lineage>
</organism>
<keyword evidence="8" id="KW-0406">Ion transport</keyword>
<keyword evidence="12" id="KW-1185">Reference proteome</keyword>
<gene>
    <name evidence="11" type="ORF">MKW94_006374</name>
</gene>
<dbReference type="EMBL" id="JAJJMA010167859">
    <property type="protein sequence ID" value="MCL7036429.1"/>
    <property type="molecule type" value="Genomic_DNA"/>
</dbReference>
<sequence>MDNTRYPGSVKHGSDEEFPSLFNNIASKTVAGFDSIEAASSVDYQSPSTWTPSSSPSPDLAFSKVNEANALQKQTDAFPHHVRNVSISMPSSPLGVKSALVNDNDGPKLGNLGLSPLGLSTTSYSELPRQTKFRSQPIPLGNAYAEAILKGNYPEPTKNPYINPRSNRLKDKRFDSFKTWSGKLERQISHLRGKPQGPGPEVDVPGNSEVETLPVDRYFDALEGPELETLRASEELVLPEDKQWPFLLRFPISSFGICLGVSSQAILWKTIATSSSTSFLHVSIGINLVLWCISLALISIVSLIYLLKIIFYFEAVRREYYHPIRVNFFFAPWITLLFLALGVPPSLAKGLHQALWYVLMTPIFFLELKIYGQWMSGGQRRLSKVANPTNHLSIVGNFVGALLGASMGLKEGPILFYAVGLAHYLVLFVTLYQRLPTNETLPKELHPVFFLFVAAPSVASMAWAKIQGSFDYGSKISYFIALFLYLSLAVRINFFRGFRFSLAWWAYTFPMTGAAIATIRYANEVKHPVTQTMTVLFSVISTLTVTALLVSTIYHAFILRNLFPNDIAIAISQVKSKSHKKRFHWRNGSSDHTKDIENYLQTAGSDNKDIEAAITKPNVF</sequence>
<evidence type="ECO:0000256" key="3">
    <source>
        <dbReference type="ARBA" id="ARBA00007808"/>
    </source>
</evidence>
<evidence type="ECO:0000256" key="10">
    <source>
        <dbReference type="SAM" id="Phobius"/>
    </source>
</evidence>